<keyword evidence="3" id="KW-1185">Reference proteome</keyword>
<dbReference type="Pfam" id="PF01869">
    <property type="entry name" value="BcrAD_BadFG"/>
    <property type="match status" value="1"/>
</dbReference>
<dbReference type="OrthoDB" id="9772633at2"/>
<dbReference type="RefSeq" id="WP_135371420.1">
    <property type="nucleotide sequence ID" value="NZ_RKLY01000004.1"/>
</dbReference>
<dbReference type="InterPro" id="IPR043129">
    <property type="entry name" value="ATPase_NBD"/>
</dbReference>
<protein>
    <submittedName>
        <fullName evidence="2">N-acetylglucosamine kinase</fullName>
    </submittedName>
</protein>
<dbReference type="SUPFAM" id="SSF53067">
    <property type="entry name" value="Actin-like ATPase domain"/>
    <property type="match status" value="2"/>
</dbReference>
<evidence type="ECO:0000313" key="2">
    <source>
        <dbReference type="EMBL" id="TGD24675.1"/>
    </source>
</evidence>
<organism evidence="2 3">
    <name type="scientific">Companilactobacillus suantsaicola</name>
    <dbReference type="NCBI Taxonomy" id="2487723"/>
    <lineage>
        <taxon>Bacteria</taxon>
        <taxon>Bacillati</taxon>
        <taxon>Bacillota</taxon>
        <taxon>Bacilli</taxon>
        <taxon>Lactobacillales</taxon>
        <taxon>Lactobacillaceae</taxon>
        <taxon>Companilactobacillus</taxon>
    </lineage>
</organism>
<sequence>MSYVIGIDSGGTHIVGQAFNEDNQLLSQVQSGPGNIFLNEEETLKNLSEVIDSLTTQHGRANCKYILIGIAGVETKGNSKEVAQRLTEKFQIKTYVISDAQLALLNGLEGKDGTLVISGTGSVVYGRQNQHMLRFGGWGNLLGDTGSAYKITVTAMKIMLHQYDLGKTSSLQSTLLSQLKAQSPKEAVKNFYALNRKEIAAIALEIAKLADNDDQEAIEVIKEEALALSDEIIGLFSRYQDQYPKDIALSGSVLVHNAIFRKFLTENVLKSYPDINASVVDTNNARGAIFWPLWNK</sequence>
<gene>
    <name evidence="2" type="ORF">EGT49_02690</name>
</gene>
<dbReference type="CDD" id="cd24007">
    <property type="entry name" value="ASKHA_NBD_eukNAGK-like"/>
    <property type="match status" value="1"/>
</dbReference>
<keyword evidence="2" id="KW-0808">Transferase</keyword>
<dbReference type="InterPro" id="IPR002731">
    <property type="entry name" value="ATPase_BadF"/>
</dbReference>
<keyword evidence="2" id="KW-0418">Kinase</keyword>
<evidence type="ECO:0000313" key="3">
    <source>
        <dbReference type="Proteomes" id="UP000298021"/>
    </source>
</evidence>
<evidence type="ECO:0000259" key="1">
    <source>
        <dbReference type="Pfam" id="PF01869"/>
    </source>
</evidence>
<proteinExistence type="predicted"/>
<dbReference type="Gene3D" id="3.30.420.40">
    <property type="match status" value="2"/>
</dbReference>
<dbReference type="Proteomes" id="UP000298021">
    <property type="component" value="Unassembled WGS sequence"/>
</dbReference>
<dbReference type="PANTHER" id="PTHR43190:SF3">
    <property type="entry name" value="N-ACETYL-D-GLUCOSAMINE KINASE"/>
    <property type="match status" value="1"/>
</dbReference>
<dbReference type="PANTHER" id="PTHR43190">
    <property type="entry name" value="N-ACETYL-D-GLUCOSAMINE KINASE"/>
    <property type="match status" value="1"/>
</dbReference>
<dbReference type="AlphaFoldDB" id="A0A4Z0JNL3"/>
<reference evidence="2 3" key="1">
    <citation type="submission" date="2018-10" db="EMBL/GenBank/DDBJ databases">
        <title>Lactobacillus sp. R7 and Lactobacillus sp. R19 isolated from fermented mustard green product of Taiwan.</title>
        <authorList>
            <person name="Lin S.-T."/>
        </authorList>
    </citation>
    <scope>NUCLEOTIDE SEQUENCE [LARGE SCALE GENOMIC DNA]</scope>
    <source>
        <strain evidence="2 3">BCRC 81127</strain>
    </source>
</reference>
<feature type="domain" description="ATPase BadF/BadG/BcrA/BcrD type" evidence="1">
    <location>
        <begin position="5"/>
        <end position="271"/>
    </location>
</feature>
<accession>A0A4Z0JNL3</accession>
<dbReference type="EMBL" id="RKLY01000004">
    <property type="protein sequence ID" value="TGD24675.1"/>
    <property type="molecule type" value="Genomic_DNA"/>
</dbReference>
<dbReference type="InterPro" id="IPR052519">
    <property type="entry name" value="Euk-type_GlcNAc_Kinase"/>
</dbReference>
<name>A0A4Z0JNL3_9LACO</name>
<dbReference type="GO" id="GO:0016301">
    <property type="term" value="F:kinase activity"/>
    <property type="evidence" value="ECO:0007669"/>
    <property type="project" value="UniProtKB-KW"/>
</dbReference>
<comment type="caution">
    <text evidence="2">The sequence shown here is derived from an EMBL/GenBank/DDBJ whole genome shotgun (WGS) entry which is preliminary data.</text>
</comment>